<sequence length="288" mass="32629">MNKRLSVDSLRVFRTVVQTGNMSKAALLLNLSQSAVSWKLRRLEDHLQCQLFTRIDGKSVPTEKGSVLLRHAENILTEHDNAVAYFSPSALRGKLRIGVTEHISMTEICGVISTFTHHHPEVDIQLVVEQSHLLRQHFSEGSLEIILHQDFTGTASPEDQVLWSEKLYWCATPAWRYESDKCLKLITWGPDCYYRSLAEEKLRQSKIPFTVMLECPSVAGMLAAITTGLGVGIINQYSIDKAVCNVSGFEMMMPLPSVDCLLRVNEYRFNPASEAFCQMLTRVMHKQR</sequence>
<dbReference type="InterPro" id="IPR000847">
    <property type="entry name" value="LysR_HTH_N"/>
</dbReference>
<keyword evidence="2" id="KW-0805">Transcription regulation</keyword>
<comment type="similarity">
    <text evidence="1">Belongs to the LysR transcriptional regulatory family.</text>
</comment>
<dbReference type="CDD" id="cd05466">
    <property type="entry name" value="PBP2_LTTR_substrate"/>
    <property type="match status" value="1"/>
</dbReference>
<comment type="caution">
    <text evidence="6">The sequence shown here is derived from an EMBL/GenBank/DDBJ whole genome shotgun (WGS) entry which is preliminary data.</text>
</comment>
<dbReference type="InterPro" id="IPR050176">
    <property type="entry name" value="LTTR"/>
</dbReference>
<evidence type="ECO:0000256" key="4">
    <source>
        <dbReference type="ARBA" id="ARBA00023163"/>
    </source>
</evidence>
<proteinExistence type="inferred from homology"/>
<reference evidence="6 7" key="1">
    <citation type="submission" date="2021-03" db="EMBL/GenBank/DDBJ databases">
        <title>Five novel Rahnella species.</title>
        <authorList>
            <person name="Brady C."/>
            <person name="Asselin J."/>
            <person name="Beer S."/>
            <person name="Bruberg M.B."/>
            <person name="Crampton B."/>
            <person name="Venter S."/>
            <person name="Arnold D."/>
            <person name="Denman S."/>
        </authorList>
    </citation>
    <scope>NUCLEOTIDE SEQUENCE [LARGE SCALE GENOMIC DNA]</scope>
    <source>
        <strain evidence="6 7">L72c</strain>
    </source>
</reference>
<dbReference type="RefSeq" id="WP_129990415.1">
    <property type="nucleotide sequence ID" value="NZ_JAFMOU010000057.1"/>
</dbReference>
<evidence type="ECO:0000313" key="6">
    <source>
        <dbReference type="EMBL" id="MBU9833757.1"/>
    </source>
</evidence>
<evidence type="ECO:0000256" key="1">
    <source>
        <dbReference type="ARBA" id="ARBA00009437"/>
    </source>
</evidence>
<dbReference type="Gene3D" id="3.40.190.10">
    <property type="entry name" value="Periplasmic binding protein-like II"/>
    <property type="match status" value="2"/>
</dbReference>
<dbReference type="PANTHER" id="PTHR30579:SF7">
    <property type="entry name" value="HTH-TYPE TRANSCRIPTIONAL REGULATOR LRHA-RELATED"/>
    <property type="match status" value="1"/>
</dbReference>
<dbReference type="Proteomes" id="UP000699865">
    <property type="component" value="Unassembled WGS sequence"/>
</dbReference>
<evidence type="ECO:0000256" key="3">
    <source>
        <dbReference type="ARBA" id="ARBA00023125"/>
    </source>
</evidence>
<dbReference type="SUPFAM" id="SSF53850">
    <property type="entry name" value="Periplasmic binding protein-like II"/>
    <property type="match status" value="1"/>
</dbReference>
<dbReference type="InterPro" id="IPR005119">
    <property type="entry name" value="LysR_subst-bd"/>
</dbReference>
<dbReference type="InterPro" id="IPR036388">
    <property type="entry name" value="WH-like_DNA-bd_sf"/>
</dbReference>
<dbReference type="InterPro" id="IPR036390">
    <property type="entry name" value="WH_DNA-bd_sf"/>
</dbReference>
<feature type="domain" description="HTH lysR-type" evidence="5">
    <location>
        <begin position="5"/>
        <end position="62"/>
    </location>
</feature>
<dbReference type="EMBL" id="JAFMOU010000057">
    <property type="protein sequence ID" value="MBU9833757.1"/>
    <property type="molecule type" value="Genomic_DNA"/>
</dbReference>
<dbReference type="Pfam" id="PF00126">
    <property type="entry name" value="HTH_1"/>
    <property type="match status" value="1"/>
</dbReference>
<evidence type="ECO:0000259" key="5">
    <source>
        <dbReference type="PROSITE" id="PS50931"/>
    </source>
</evidence>
<dbReference type="Gene3D" id="1.10.10.10">
    <property type="entry name" value="Winged helix-like DNA-binding domain superfamily/Winged helix DNA-binding domain"/>
    <property type="match status" value="1"/>
</dbReference>
<organism evidence="6 7">
    <name type="scientific">Rahnella perminowiae</name>
    <dbReference type="NCBI Taxonomy" id="2816244"/>
    <lineage>
        <taxon>Bacteria</taxon>
        <taxon>Pseudomonadati</taxon>
        <taxon>Pseudomonadota</taxon>
        <taxon>Gammaproteobacteria</taxon>
        <taxon>Enterobacterales</taxon>
        <taxon>Yersiniaceae</taxon>
        <taxon>Rahnella</taxon>
    </lineage>
</organism>
<keyword evidence="4" id="KW-0804">Transcription</keyword>
<evidence type="ECO:0000256" key="2">
    <source>
        <dbReference type="ARBA" id="ARBA00023015"/>
    </source>
</evidence>
<accession>A0ABS6KVY0</accession>
<dbReference type="PRINTS" id="PR00039">
    <property type="entry name" value="HTHLYSR"/>
</dbReference>
<evidence type="ECO:0000313" key="7">
    <source>
        <dbReference type="Proteomes" id="UP000699865"/>
    </source>
</evidence>
<keyword evidence="3" id="KW-0238">DNA-binding</keyword>
<name>A0ABS6KVY0_9GAMM</name>
<gene>
    <name evidence="6" type="ORF">J1786_02780</name>
</gene>
<protein>
    <submittedName>
        <fullName evidence="6">LysR family transcriptional regulator</fullName>
    </submittedName>
</protein>
<dbReference type="PANTHER" id="PTHR30579">
    <property type="entry name" value="TRANSCRIPTIONAL REGULATOR"/>
    <property type="match status" value="1"/>
</dbReference>
<dbReference type="PROSITE" id="PS50931">
    <property type="entry name" value="HTH_LYSR"/>
    <property type="match status" value="1"/>
</dbReference>
<dbReference type="Pfam" id="PF03466">
    <property type="entry name" value="LysR_substrate"/>
    <property type="match status" value="1"/>
</dbReference>
<keyword evidence="7" id="KW-1185">Reference proteome</keyword>
<dbReference type="SUPFAM" id="SSF46785">
    <property type="entry name" value="Winged helix' DNA-binding domain"/>
    <property type="match status" value="1"/>
</dbReference>